<dbReference type="Gene3D" id="3.20.20.70">
    <property type="entry name" value="Aldolase class I"/>
    <property type="match status" value="1"/>
</dbReference>
<comment type="caution">
    <text evidence="8">The sequence shown here is derived from an EMBL/GenBank/DDBJ whole genome shotgun (WGS) entry which is preliminary data.</text>
</comment>
<dbReference type="InterPro" id="IPR007197">
    <property type="entry name" value="rSAM"/>
</dbReference>
<evidence type="ECO:0000256" key="4">
    <source>
        <dbReference type="ARBA" id="ARBA00022723"/>
    </source>
</evidence>
<dbReference type="InterPro" id="IPR023885">
    <property type="entry name" value="4Fe4S-binding_SPASM_dom"/>
</dbReference>
<evidence type="ECO:0000256" key="6">
    <source>
        <dbReference type="ARBA" id="ARBA00023014"/>
    </source>
</evidence>
<dbReference type="NCBIfam" id="TIGR04085">
    <property type="entry name" value="rSAM_more_4Fe4S"/>
    <property type="match status" value="1"/>
</dbReference>
<dbReference type="PIRSF" id="PIRSF037420">
    <property type="entry name" value="PQQ_syn_pqqE"/>
    <property type="match status" value="1"/>
</dbReference>
<sequence length="369" mass="40009">MMMFMVGCVGAAAMDAGGRNLNTVITGCLHPATDEVVRYFEGGRVYSLQIESTLACPQGCRYCYAPADAARAGELPADDIAATLSSAAKMGVKAVDWLGGDPLVRKDWYDLAERARDLGFVNNIWSSGIPLADPEVAEHAVAVTEGGFISVHLDTLDPVIYAQLHDGDAGEKIRAIRRGIENLVAFGKPTAELVNCITFTRPLAGEDVMKTIRHFCEEVGTAICLTQICTVGRACRHPEWVPTAGEVQDACRARDAICYPGSPFSFETMDVNKFYCGSVICVTVDGDVTPCSVIRKGFGNIREQSLSRIVEEHRSELLFSGMRQQGPNSSLCTRCEQNVVCWGCRATAYYETGDLCGPDPKCWRAAPGR</sequence>
<dbReference type="PROSITE" id="PS51918">
    <property type="entry name" value="RADICAL_SAM"/>
    <property type="match status" value="1"/>
</dbReference>
<keyword evidence="5" id="KW-0408">Iron</keyword>
<evidence type="ECO:0000256" key="5">
    <source>
        <dbReference type="ARBA" id="ARBA00023004"/>
    </source>
</evidence>
<dbReference type="Pfam" id="PF13186">
    <property type="entry name" value="SPASM"/>
    <property type="match status" value="1"/>
</dbReference>
<proteinExistence type="predicted"/>
<evidence type="ECO:0000256" key="1">
    <source>
        <dbReference type="ARBA" id="ARBA00001966"/>
    </source>
</evidence>
<name>A0ABT8M3K5_9EURY</name>
<keyword evidence="3" id="KW-0949">S-adenosyl-L-methionine</keyword>
<dbReference type="PANTHER" id="PTHR11228">
    <property type="entry name" value="RADICAL SAM DOMAIN PROTEIN"/>
    <property type="match status" value="1"/>
</dbReference>
<dbReference type="InterPro" id="IPR058240">
    <property type="entry name" value="rSAM_sf"/>
</dbReference>
<evidence type="ECO:0000259" key="7">
    <source>
        <dbReference type="PROSITE" id="PS51918"/>
    </source>
</evidence>
<evidence type="ECO:0000313" key="8">
    <source>
        <dbReference type="EMBL" id="MDN7012681.1"/>
    </source>
</evidence>
<keyword evidence="9" id="KW-1185">Reference proteome</keyword>
<dbReference type="CDD" id="cd01335">
    <property type="entry name" value="Radical_SAM"/>
    <property type="match status" value="1"/>
</dbReference>
<evidence type="ECO:0000256" key="2">
    <source>
        <dbReference type="ARBA" id="ARBA00022485"/>
    </source>
</evidence>
<evidence type="ECO:0000313" key="9">
    <source>
        <dbReference type="Proteomes" id="UP001168423"/>
    </source>
</evidence>
<keyword evidence="4" id="KW-0479">Metal-binding</keyword>
<keyword evidence="2" id="KW-0004">4Fe-4S</keyword>
<gene>
    <name evidence="8" type="ORF">FGW20_06435</name>
</gene>
<keyword evidence="6" id="KW-0411">Iron-sulfur</keyword>
<dbReference type="SFLD" id="SFLDS00029">
    <property type="entry name" value="Radical_SAM"/>
    <property type="match status" value="1"/>
</dbReference>
<dbReference type="InterPro" id="IPR050377">
    <property type="entry name" value="Radical_SAM_PqqE_MftC-like"/>
</dbReference>
<dbReference type="InterPro" id="IPR013785">
    <property type="entry name" value="Aldolase_TIM"/>
</dbReference>
<organism evidence="8 9">
    <name type="scientific">Methanoculleus methanifontis</name>
    <dbReference type="NCBI Taxonomy" id="2584086"/>
    <lineage>
        <taxon>Archaea</taxon>
        <taxon>Methanobacteriati</taxon>
        <taxon>Methanobacteriota</taxon>
        <taxon>Stenosarchaea group</taxon>
        <taxon>Methanomicrobia</taxon>
        <taxon>Methanomicrobiales</taxon>
        <taxon>Methanomicrobiaceae</taxon>
        <taxon>Methanoculleus</taxon>
    </lineage>
</organism>
<dbReference type="InterPro" id="IPR017200">
    <property type="entry name" value="PqqE-like"/>
</dbReference>
<dbReference type="SUPFAM" id="SSF102114">
    <property type="entry name" value="Radical SAM enzymes"/>
    <property type="match status" value="1"/>
</dbReference>
<dbReference type="Pfam" id="PF04055">
    <property type="entry name" value="Radical_SAM"/>
    <property type="match status" value="1"/>
</dbReference>
<evidence type="ECO:0000256" key="3">
    <source>
        <dbReference type="ARBA" id="ARBA00022691"/>
    </source>
</evidence>
<protein>
    <submittedName>
        <fullName evidence="8">Radical SAM protein</fullName>
    </submittedName>
</protein>
<accession>A0ABT8M3K5</accession>
<dbReference type="EMBL" id="VCYI01000007">
    <property type="protein sequence ID" value="MDN7012681.1"/>
    <property type="molecule type" value="Genomic_DNA"/>
</dbReference>
<dbReference type="SFLD" id="SFLDG01067">
    <property type="entry name" value="SPASM/twitch_domain_containing"/>
    <property type="match status" value="1"/>
</dbReference>
<comment type="cofactor">
    <cofactor evidence="1">
        <name>[4Fe-4S] cluster</name>
        <dbReference type="ChEBI" id="CHEBI:49883"/>
    </cofactor>
</comment>
<feature type="domain" description="Radical SAM core" evidence="7">
    <location>
        <begin position="40"/>
        <end position="270"/>
    </location>
</feature>
<dbReference type="PANTHER" id="PTHR11228:SF7">
    <property type="entry name" value="PQQA PEPTIDE CYCLASE"/>
    <property type="match status" value="1"/>
</dbReference>
<dbReference type="Proteomes" id="UP001168423">
    <property type="component" value="Unassembled WGS sequence"/>
</dbReference>
<reference evidence="8" key="1">
    <citation type="submission" date="2019-05" db="EMBL/GenBank/DDBJ databases">
        <title>Isolation and characterization of methanogens from the cold seep sediment at Four-Way Closure Ridge.</title>
        <authorList>
            <person name="You Y.-T."/>
            <person name="Chen S.-C."/>
            <person name="Zhang W.-L."/>
            <person name="Lai M.-C."/>
        </authorList>
    </citation>
    <scope>NUCLEOTIDE SEQUENCE</scope>
    <source>
        <strain evidence="8">FWC-SCC3</strain>
    </source>
</reference>